<comment type="caution">
    <text evidence="1">The sequence shown here is derived from an EMBL/GenBank/DDBJ whole genome shotgun (WGS) entry which is preliminary data.</text>
</comment>
<evidence type="ECO:0000313" key="1">
    <source>
        <dbReference type="EMBL" id="HJC64654.1"/>
    </source>
</evidence>
<dbReference type="AlphaFoldDB" id="A0A9D2PQS5"/>
<feature type="non-terminal residue" evidence="1">
    <location>
        <position position="69"/>
    </location>
</feature>
<dbReference type="Proteomes" id="UP000823886">
    <property type="component" value="Unassembled WGS sequence"/>
</dbReference>
<proteinExistence type="predicted"/>
<sequence>MEKKPILFDDSIEKTIEQMDLQQEAPAQEPNRQYWYMKKARQLIREKEQELGRPLTFCVNTFGCQMNAR</sequence>
<reference evidence="1" key="2">
    <citation type="submission" date="2021-04" db="EMBL/GenBank/DDBJ databases">
        <authorList>
            <person name="Gilroy R."/>
        </authorList>
    </citation>
    <scope>NUCLEOTIDE SEQUENCE</scope>
    <source>
        <strain evidence="1">ChiBcec2-3848</strain>
    </source>
</reference>
<organism evidence="1 2">
    <name type="scientific">Candidatus Blautia merdavium</name>
    <dbReference type="NCBI Taxonomy" id="2838494"/>
    <lineage>
        <taxon>Bacteria</taxon>
        <taxon>Bacillati</taxon>
        <taxon>Bacillota</taxon>
        <taxon>Clostridia</taxon>
        <taxon>Lachnospirales</taxon>
        <taxon>Lachnospiraceae</taxon>
        <taxon>Blautia</taxon>
    </lineage>
</organism>
<name>A0A9D2PQS5_9FIRM</name>
<dbReference type="EMBL" id="DWVZ01000192">
    <property type="protein sequence ID" value="HJC64654.1"/>
    <property type="molecule type" value="Genomic_DNA"/>
</dbReference>
<reference evidence="1" key="1">
    <citation type="journal article" date="2021" name="PeerJ">
        <title>Extensive microbial diversity within the chicken gut microbiome revealed by metagenomics and culture.</title>
        <authorList>
            <person name="Gilroy R."/>
            <person name="Ravi A."/>
            <person name="Getino M."/>
            <person name="Pursley I."/>
            <person name="Horton D.L."/>
            <person name="Alikhan N.F."/>
            <person name="Baker D."/>
            <person name="Gharbi K."/>
            <person name="Hall N."/>
            <person name="Watson M."/>
            <person name="Adriaenssens E.M."/>
            <person name="Foster-Nyarko E."/>
            <person name="Jarju S."/>
            <person name="Secka A."/>
            <person name="Antonio M."/>
            <person name="Oren A."/>
            <person name="Chaudhuri R.R."/>
            <person name="La Ragione R."/>
            <person name="Hildebrand F."/>
            <person name="Pallen M.J."/>
        </authorList>
    </citation>
    <scope>NUCLEOTIDE SEQUENCE</scope>
    <source>
        <strain evidence="1">ChiBcec2-3848</strain>
    </source>
</reference>
<evidence type="ECO:0000313" key="2">
    <source>
        <dbReference type="Proteomes" id="UP000823886"/>
    </source>
</evidence>
<accession>A0A9D2PQS5</accession>
<gene>
    <name evidence="1" type="ORF">H9753_13755</name>
</gene>
<protein>
    <submittedName>
        <fullName evidence="1">MiaB/RimO family radical SAM methylthiotransferase</fullName>
    </submittedName>
</protein>